<accession>A0A2J8IUU1</accession>
<evidence type="ECO:0000256" key="4">
    <source>
        <dbReference type="ARBA" id="ARBA00023157"/>
    </source>
</evidence>
<dbReference type="InterPro" id="IPR000152">
    <property type="entry name" value="EGF-type_Asp/Asn_hydroxyl_site"/>
</dbReference>
<evidence type="ECO:0000313" key="8">
    <source>
        <dbReference type="Proteomes" id="UP000236370"/>
    </source>
</evidence>
<dbReference type="SUPFAM" id="SSF57196">
    <property type="entry name" value="EGF/Laminin"/>
    <property type="match status" value="2"/>
</dbReference>
<evidence type="ECO:0000256" key="3">
    <source>
        <dbReference type="ARBA" id="ARBA00022737"/>
    </source>
</evidence>
<feature type="disulfide bond" evidence="5">
    <location>
        <begin position="13"/>
        <end position="22"/>
    </location>
</feature>
<evidence type="ECO:0000313" key="7">
    <source>
        <dbReference type="EMBL" id="PNI14273.1"/>
    </source>
</evidence>
<evidence type="ECO:0000256" key="5">
    <source>
        <dbReference type="PROSITE-ProRule" id="PRU00076"/>
    </source>
</evidence>
<evidence type="ECO:0000256" key="2">
    <source>
        <dbReference type="ARBA" id="ARBA00022729"/>
    </source>
</evidence>
<comment type="caution">
    <text evidence="7">The sequence shown here is derived from an EMBL/GenBank/DDBJ whole genome shotgun (WGS) entry which is preliminary data.</text>
</comment>
<feature type="domain" description="EGF-like" evidence="6">
    <location>
        <begin position="25"/>
        <end position="61"/>
    </location>
</feature>
<dbReference type="FunFam" id="2.10.25.10:FF:000373">
    <property type="entry name" value="sushi, nidogen and EGF-like domain-containing protein 1"/>
    <property type="match status" value="1"/>
</dbReference>
<comment type="caution">
    <text evidence="5">Lacks conserved residue(s) required for the propagation of feature annotation.</text>
</comment>
<gene>
    <name evidence="7" type="ORF">CK820_G0052928</name>
</gene>
<dbReference type="EMBL" id="NBAG03000580">
    <property type="protein sequence ID" value="PNI14273.1"/>
    <property type="molecule type" value="Genomic_DNA"/>
</dbReference>
<dbReference type="PROSITE" id="PS00022">
    <property type="entry name" value="EGF_1"/>
    <property type="match status" value="2"/>
</dbReference>
<dbReference type="FunFam" id="2.10.25.10:FF:000457">
    <property type="entry name" value="Sushi, nidogen and EGF like domains 1"/>
    <property type="match status" value="1"/>
</dbReference>
<name>A0A2J8IUU1_PANTR</name>
<dbReference type="PROSITE" id="PS00010">
    <property type="entry name" value="ASX_HYDROXYL"/>
    <property type="match status" value="1"/>
</dbReference>
<dbReference type="PRINTS" id="PR00010">
    <property type="entry name" value="EGFBLOOD"/>
</dbReference>
<keyword evidence="2" id="KW-0732">Signal</keyword>
<dbReference type="InterPro" id="IPR013032">
    <property type="entry name" value="EGF-like_CS"/>
</dbReference>
<feature type="non-terminal residue" evidence="7">
    <location>
        <position position="1"/>
    </location>
</feature>
<dbReference type="InterPro" id="IPR000742">
    <property type="entry name" value="EGF"/>
</dbReference>
<dbReference type="InterPro" id="IPR001881">
    <property type="entry name" value="EGF-like_Ca-bd_dom"/>
</dbReference>
<reference evidence="7 8" key="1">
    <citation type="submission" date="2017-12" db="EMBL/GenBank/DDBJ databases">
        <title>High-resolution comparative analysis of great ape genomes.</title>
        <authorList>
            <person name="Pollen A."/>
            <person name="Hastie A."/>
            <person name="Hormozdiari F."/>
            <person name="Dougherty M."/>
            <person name="Liu R."/>
            <person name="Chaisson M."/>
            <person name="Hoppe E."/>
            <person name="Hill C."/>
            <person name="Pang A."/>
            <person name="Hillier L."/>
            <person name="Baker C."/>
            <person name="Armstrong J."/>
            <person name="Shendure J."/>
            <person name="Paten B."/>
            <person name="Wilson R."/>
            <person name="Chao H."/>
            <person name="Schneider V."/>
            <person name="Ventura M."/>
            <person name="Kronenberg Z."/>
            <person name="Murali S."/>
            <person name="Gordon D."/>
            <person name="Cantsilieris S."/>
            <person name="Munson K."/>
            <person name="Nelson B."/>
            <person name="Raja A."/>
            <person name="Underwood J."/>
            <person name="Diekhans M."/>
            <person name="Fiddes I."/>
            <person name="Haussler D."/>
            <person name="Eichler E."/>
        </authorList>
    </citation>
    <scope>NUCLEOTIDE SEQUENCE [LARGE SCALE GENOMIC DNA]</scope>
    <source>
        <strain evidence="7">Yerkes chimp pedigree #C0471</strain>
    </source>
</reference>
<protein>
    <submittedName>
        <fullName evidence="7">SNED1 isoform 7</fullName>
    </submittedName>
</protein>
<proteinExistence type="predicted"/>
<dbReference type="CDD" id="cd00054">
    <property type="entry name" value="EGF_CA"/>
    <property type="match status" value="1"/>
</dbReference>
<dbReference type="SMART" id="SM00179">
    <property type="entry name" value="EGF_CA"/>
    <property type="match status" value="1"/>
</dbReference>
<dbReference type="PROSITE" id="PS01186">
    <property type="entry name" value="EGF_2"/>
    <property type="match status" value="2"/>
</dbReference>
<dbReference type="Pfam" id="PF00008">
    <property type="entry name" value="EGF"/>
    <property type="match status" value="1"/>
</dbReference>
<evidence type="ECO:0000256" key="1">
    <source>
        <dbReference type="ARBA" id="ARBA00022536"/>
    </source>
</evidence>
<sequence>QCQVENGSAVCVCQAGYTGAACETDVDDCSPDPCLNGGSCVDLVGNYTCLCAEPFKGLRCETAVTC</sequence>
<dbReference type="GO" id="GO:0005509">
    <property type="term" value="F:calcium ion binding"/>
    <property type="evidence" value="ECO:0007669"/>
    <property type="project" value="InterPro"/>
</dbReference>
<dbReference type="PROSITE" id="PS01187">
    <property type="entry name" value="EGF_CA"/>
    <property type="match status" value="1"/>
</dbReference>
<dbReference type="Pfam" id="PF12661">
    <property type="entry name" value="hEGF"/>
    <property type="match status" value="1"/>
</dbReference>
<dbReference type="AlphaFoldDB" id="A0A2J8IUU1"/>
<keyword evidence="4 5" id="KW-1015">Disulfide bond</keyword>
<feature type="disulfide bond" evidence="5">
    <location>
        <begin position="51"/>
        <end position="60"/>
    </location>
</feature>
<dbReference type="Gene3D" id="2.10.25.10">
    <property type="entry name" value="Laminin"/>
    <property type="match status" value="2"/>
</dbReference>
<keyword evidence="1 5" id="KW-0245">EGF-like domain</keyword>
<dbReference type="PANTHER" id="PTHR12916">
    <property type="entry name" value="CYTOCHROME C OXIDASE POLYPEPTIDE VIC-2"/>
    <property type="match status" value="1"/>
</dbReference>
<keyword evidence="3" id="KW-0677">Repeat</keyword>
<evidence type="ECO:0000259" key="6">
    <source>
        <dbReference type="PROSITE" id="PS50026"/>
    </source>
</evidence>
<feature type="domain" description="EGF-like" evidence="6">
    <location>
        <begin position="1"/>
        <end position="23"/>
    </location>
</feature>
<dbReference type="SMART" id="SM00181">
    <property type="entry name" value="EGF"/>
    <property type="match status" value="2"/>
</dbReference>
<dbReference type="InterPro" id="IPR018097">
    <property type="entry name" value="EGF_Ca-bd_CS"/>
</dbReference>
<dbReference type="PROSITE" id="PS50026">
    <property type="entry name" value="EGF_3"/>
    <property type="match status" value="2"/>
</dbReference>
<dbReference type="Proteomes" id="UP000236370">
    <property type="component" value="Unassembled WGS sequence"/>
</dbReference>
<dbReference type="PANTHER" id="PTHR12916:SF4">
    <property type="entry name" value="UNINFLATABLE, ISOFORM C"/>
    <property type="match status" value="1"/>
</dbReference>
<organism evidence="7 8">
    <name type="scientific">Pan troglodytes</name>
    <name type="common">Chimpanzee</name>
    <dbReference type="NCBI Taxonomy" id="9598"/>
    <lineage>
        <taxon>Eukaryota</taxon>
        <taxon>Metazoa</taxon>
        <taxon>Chordata</taxon>
        <taxon>Craniata</taxon>
        <taxon>Vertebrata</taxon>
        <taxon>Euteleostomi</taxon>
        <taxon>Mammalia</taxon>
        <taxon>Eutheria</taxon>
        <taxon>Euarchontoglires</taxon>
        <taxon>Primates</taxon>
        <taxon>Haplorrhini</taxon>
        <taxon>Catarrhini</taxon>
        <taxon>Hominidae</taxon>
        <taxon>Pan</taxon>
    </lineage>
</organism>